<feature type="region of interest" description="Disordered" evidence="1">
    <location>
        <begin position="1"/>
        <end position="55"/>
    </location>
</feature>
<feature type="compositionally biased region" description="Polar residues" evidence="1">
    <location>
        <begin position="236"/>
        <end position="246"/>
    </location>
</feature>
<feature type="compositionally biased region" description="Polar residues" evidence="1">
    <location>
        <begin position="1"/>
        <end position="34"/>
    </location>
</feature>
<dbReference type="AlphaFoldDB" id="A0A9W7DZN3"/>
<gene>
    <name evidence="2" type="ORF">TrLO_g2980</name>
</gene>
<evidence type="ECO:0008006" key="4">
    <source>
        <dbReference type="Google" id="ProtNLM"/>
    </source>
</evidence>
<feature type="compositionally biased region" description="Polar residues" evidence="1">
    <location>
        <begin position="188"/>
        <end position="197"/>
    </location>
</feature>
<dbReference type="Gene3D" id="1.10.472.10">
    <property type="entry name" value="Cyclin-like"/>
    <property type="match status" value="1"/>
</dbReference>
<protein>
    <recommendedName>
        <fullName evidence="4">Cyclin N-terminal domain-containing protein</fullName>
    </recommendedName>
</protein>
<feature type="region of interest" description="Disordered" evidence="1">
    <location>
        <begin position="178"/>
        <end position="284"/>
    </location>
</feature>
<name>A0A9W7DZN3_9STRA</name>
<dbReference type="OrthoDB" id="244495at2759"/>
<dbReference type="Proteomes" id="UP001165122">
    <property type="component" value="Unassembled WGS sequence"/>
</dbReference>
<feature type="region of interest" description="Disordered" evidence="1">
    <location>
        <begin position="563"/>
        <end position="584"/>
    </location>
</feature>
<feature type="region of interest" description="Disordered" evidence="1">
    <location>
        <begin position="513"/>
        <end position="542"/>
    </location>
</feature>
<dbReference type="SUPFAM" id="SSF47954">
    <property type="entry name" value="Cyclin-like"/>
    <property type="match status" value="1"/>
</dbReference>
<evidence type="ECO:0000256" key="1">
    <source>
        <dbReference type="SAM" id="MobiDB-lite"/>
    </source>
</evidence>
<comment type="caution">
    <text evidence="2">The sequence shown here is derived from an EMBL/GenBank/DDBJ whole genome shotgun (WGS) entry which is preliminary data.</text>
</comment>
<dbReference type="PANTHER" id="PTHR14248">
    <property type="entry name" value="CYCLIN Y, ISOFORM A"/>
    <property type="match status" value="1"/>
</dbReference>
<accession>A0A9W7DZN3</accession>
<proteinExistence type="predicted"/>
<sequence length="584" mass="64776">MGASGSVATGKNASSLFYDKSPSQTPQTVSTFASLSGGRGAPPRLSKGTKGTEILPKSKAGGIMERKVSNQEKIHELVRREVAHRILAGKSLMVSTPSIPGEQPENNITEVSEGLKKFRSTLFDHVALPSPLPASLCSEDVSDFKNVSIWEEHLRQTKPWQDNNYSSRVSLISGLQTEQVMKRKSDPTGLTSNTDWKTNPIEAFRSPRSKSRGVEGGRKEGSEASTLPATPPSPKDPTSSFNSTNERLLEESAKSSYHSKSPNSRRGKTFVSLPMAKRVEQRRSSVHKPDVQKCILGLGFLLSYLIEEPPEKYVKNQCWDIFTVPGDKKKIRKPVNSKERKENAGKAIVSAVEVEDFLTNLYKICQWTSECHIIAFILIIRLVNQSGGKICLHRYNWQCMLVVSLMISQKLWDDVSLNNVDFPQVWRMVAPNGGDMDLKDVNFMEREFLSILSYSVGVNMRVYTSVYYDVMALAVVSDPQQIDELRHNVGMGGGAMKKFTNNSYHLITSSKKLMGEQEEGEGGEEEGGGGEDGGDESEEYVGIDTDSAIFSKSAKVAHMKYERRNTVDILSKTPPRKARGLQVR</sequence>
<dbReference type="EMBL" id="BRXW01000518">
    <property type="protein sequence ID" value="GMH62524.1"/>
    <property type="molecule type" value="Genomic_DNA"/>
</dbReference>
<organism evidence="2 3">
    <name type="scientific">Triparma laevis f. longispina</name>
    <dbReference type="NCBI Taxonomy" id="1714387"/>
    <lineage>
        <taxon>Eukaryota</taxon>
        <taxon>Sar</taxon>
        <taxon>Stramenopiles</taxon>
        <taxon>Ochrophyta</taxon>
        <taxon>Bolidophyceae</taxon>
        <taxon>Parmales</taxon>
        <taxon>Triparmaceae</taxon>
        <taxon>Triparma</taxon>
    </lineage>
</organism>
<evidence type="ECO:0000313" key="3">
    <source>
        <dbReference type="Proteomes" id="UP001165122"/>
    </source>
</evidence>
<dbReference type="InterPro" id="IPR036915">
    <property type="entry name" value="Cyclin-like_sf"/>
</dbReference>
<keyword evidence="3" id="KW-1185">Reference proteome</keyword>
<dbReference type="GO" id="GO:0019901">
    <property type="term" value="F:protein kinase binding"/>
    <property type="evidence" value="ECO:0007669"/>
    <property type="project" value="InterPro"/>
</dbReference>
<feature type="compositionally biased region" description="Basic residues" evidence="1">
    <location>
        <begin position="574"/>
        <end position="584"/>
    </location>
</feature>
<dbReference type="Pfam" id="PF08613">
    <property type="entry name" value="Cyclin"/>
    <property type="match status" value="1"/>
</dbReference>
<reference evidence="3" key="1">
    <citation type="journal article" date="2023" name="Commun. Biol.">
        <title>Genome analysis of Parmales, the sister group of diatoms, reveals the evolutionary specialization of diatoms from phago-mixotrophs to photoautotrophs.</title>
        <authorList>
            <person name="Ban H."/>
            <person name="Sato S."/>
            <person name="Yoshikawa S."/>
            <person name="Yamada K."/>
            <person name="Nakamura Y."/>
            <person name="Ichinomiya M."/>
            <person name="Sato N."/>
            <person name="Blanc-Mathieu R."/>
            <person name="Endo H."/>
            <person name="Kuwata A."/>
            <person name="Ogata H."/>
        </authorList>
    </citation>
    <scope>NUCLEOTIDE SEQUENCE [LARGE SCALE GENOMIC DNA]</scope>
    <source>
        <strain evidence="3">NIES 3700</strain>
    </source>
</reference>
<feature type="compositionally biased region" description="Acidic residues" evidence="1">
    <location>
        <begin position="516"/>
        <end position="541"/>
    </location>
</feature>
<evidence type="ECO:0000313" key="2">
    <source>
        <dbReference type="EMBL" id="GMH62524.1"/>
    </source>
</evidence>
<feature type="compositionally biased region" description="Basic and acidic residues" evidence="1">
    <location>
        <begin position="212"/>
        <end position="222"/>
    </location>
</feature>
<dbReference type="InterPro" id="IPR013922">
    <property type="entry name" value="Cyclin_PHO80-like"/>
</dbReference>